<evidence type="ECO:0000313" key="2">
    <source>
        <dbReference type="EMBL" id="CAF0898151.1"/>
    </source>
</evidence>
<evidence type="ECO:0000313" key="3">
    <source>
        <dbReference type="Proteomes" id="UP000663879"/>
    </source>
</evidence>
<accession>A0A813ZGX2</accession>
<keyword evidence="3" id="KW-1185">Reference proteome</keyword>
<dbReference type="EMBL" id="CAJNOC010001884">
    <property type="protein sequence ID" value="CAF0898151.1"/>
    <property type="molecule type" value="Genomic_DNA"/>
</dbReference>
<evidence type="ECO:0000256" key="1">
    <source>
        <dbReference type="SAM" id="MobiDB-lite"/>
    </source>
</evidence>
<reference evidence="2" key="1">
    <citation type="submission" date="2021-02" db="EMBL/GenBank/DDBJ databases">
        <authorList>
            <person name="Nowell W R."/>
        </authorList>
    </citation>
    <scope>NUCLEOTIDE SEQUENCE</scope>
    <source>
        <strain evidence="2">Ploen Becks lab</strain>
    </source>
</reference>
<protein>
    <submittedName>
        <fullName evidence="2">Uncharacterized protein</fullName>
    </submittedName>
</protein>
<name>A0A813ZGX2_9BILA</name>
<organism evidence="2 3">
    <name type="scientific">Brachionus calyciflorus</name>
    <dbReference type="NCBI Taxonomy" id="104777"/>
    <lineage>
        <taxon>Eukaryota</taxon>
        <taxon>Metazoa</taxon>
        <taxon>Spiralia</taxon>
        <taxon>Gnathifera</taxon>
        <taxon>Rotifera</taxon>
        <taxon>Eurotatoria</taxon>
        <taxon>Monogononta</taxon>
        <taxon>Pseudotrocha</taxon>
        <taxon>Ploima</taxon>
        <taxon>Brachionidae</taxon>
        <taxon>Brachionus</taxon>
    </lineage>
</organism>
<comment type="caution">
    <text evidence="2">The sequence shown here is derived from an EMBL/GenBank/DDBJ whole genome shotgun (WGS) entry which is preliminary data.</text>
</comment>
<dbReference type="AlphaFoldDB" id="A0A813ZGX2"/>
<gene>
    <name evidence="2" type="ORF">OXX778_LOCUS11260</name>
</gene>
<feature type="region of interest" description="Disordered" evidence="1">
    <location>
        <begin position="29"/>
        <end position="52"/>
    </location>
</feature>
<sequence length="172" mass="19845">MMDKETTINYAKDANTTNTMAKLNINNDKSNTTSSLKSDQEQISSQESTVATKTKLDHTKAQEIYRGVDPDKGFLDMIKREINDLPDCEEVYVIKNLASNFVHDEPNNVISFLEALYEYCGSKEQFTEMEQEKLFCETLENIKILSDDYNYTDLAYLIEDVYGERIYSIVKK</sequence>
<proteinExistence type="predicted"/>
<dbReference type="Proteomes" id="UP000663879">
    <property type="component" value="Unassembled WGS sequence"/>
</dbReference>